<evidence type="ECO:0000313" key="2">
    <source>
        <dbReference type="Proteomes" id="UP000186922"/>
    </source>
</evidence>
<keyword evidence="2" id="KW-1185">Reference proteome</keyword>
<dbReference type="EMBL" id="BDGG01000014">
    <property type="protein sequence ID" value="GAV06777.1"/>
    <property type="molecule type" value="Genomic_DNA"/>
</dbReference>
<gene>
    <name evidence="1" type="primary">RvY_16708-1</name>
    <name evidence="1" type="synonym">RvY_16708.1</name>
    <name evidence="1" type="ORF">RvY_16708</name>
</gene>
<dbReference type="AlphaFoldDB" id="A0A1D1VZG8"/>
<accession>A0A1D1VZG8</accession>
<protein>
    <submittedName>
        <fullName evidence="1">Uncharacterized protein</fullName>
    </submittedName>
</protein>
<proteinExistence type="predicted"/>
<organism evidence="1 2">
    <name type="scientific">Ramazzottius varieornatus</name>
    <name type="common">Water bear</name>
    <name type="synonym">Tardigrade</name>
    <dbReference type="NCBI Taxonomy" id="947166"/>
    <lineage>
        <taxon>Eukaryota</taxon>
        <taxon>Metazoa</taxon>
        <taxon>Ecdysozoa</taxon>
        <taxon>Tardigrada</taxon>
        <taxon>Eutardigrada</taxon>
        <taxon>Parachela</taxon>
        <taxon>Hypsibioidea</taxon>
        <taxon>Ramazzottiidae</taxon>
        <taxon>Ramazzottius</taxon>
    </lineage>
</organism>
<evidence type="ECO:0000313" key="1">
    <source>
        <dbReference type="EMBL" id="GAV06777.1"/>
    </source>
</evidence>
<name>A0A1D1VZG8_RAMVA</name>
<comment type="caution">
    <text evidence="1">The sequence shown here is derived from an EMBL/GenBank/DDBJ whole genome shotgun (WGS) entry which is preliminary data.</text>
</comment>
<sequence length="105" mass="11913">MRDRRAFVSLELILPQNYDLDLSSDVDSVLSNIAGALQKYAGKDRKRKIDSFTTWLEAFVIFTSYHGYYHHDLYPKLLTYVGIINGLAGQMSSETCDSNTINVSE</sequence>
<dbReference type="Proteomes" id="UP000186922">
    <property type="component" value="Unassembled WGS sequence"/>
</dbReference>
<reference evidence="1 2" key="1">
    <citation type="journal article" date="2016" name="Nat. Commun.">
        <title>Extremotolerant tardigrade genome and improved radiotolerance of human cultured cells by tardigrade-unique protein.</title>
        <authorList>
            <person name="Hashimoto T."/>
            <person name="Horikawa D.D."/>
            <person name="Saito Y."/>
            <person name="Kuwahara H."/>
            <person name="Kozuka-Hata H."/>
            <person name="Shin-I T."/>
            <person name="Minakuchi Y."/>
            <person name="Ohishi K."/>
            <person name="Motoyama A."/>
            <person name="Aizu T."/>
            <person name="Enomoto A."/>
            <person name="Kondo K."/>
            <person name="Tanaka S."/>
            <person name="Hara Y."/>
            <person name="Koshikawa S."/>
            <person name="Sagara H."/>
            <person name="Miura T."/>
            <person name="Yokobori S."/>
            <person name="Miyagawa K."/>
            <person name="Suzuki Y."/>
            <person name="Kubo T."/>
            <person name="Oyama M."/>
            <person name="Kohara Y."/>
            <person name="Fujiyama A."/>
            <person name="Arakawa K."/>
            <person name="Katayama T."/>
            <person name="Toyoda A."/>
            <person name="Kunieda T."/>
        </authorList>
    </citation>
    <scope>NUCLEOTIDE SEQUENCE [LARGE SCALE GENOMIC DNA]</scope>
    <source>
        <strain evidence="1 2">YOKOZUNA-1</strain>
    </source>
</reference>